<keyword evidence="2 5" id="KW-0808">Transferase</keyword>
<sequence length="210" mass="23593">MSQITSGIRKILSWPIVYDGFQALVGAVKFRHLYVAAYVQPSDGVRILDIGCGTAEILEYLPTGVEYHGYDLSEDYIQAAKSRYNERGHWHCACVLDMQLEEFGVFDIVMANGVLHHLGDKEVRELAEVASKALKRGGQFCSYDCCFVEGQNPLARYLISMDRGRNVREAEDYKSLIAPFFTAVDLDIRCDMLRIPYTHAIMVATKGDPA</sequence>
<evidence type="ECO:0000256" key="2">
    <source>
        <dbReference type="ARBA" id="ARBA00022679"/>
    </source>
</evidence>
<dbReference type="PANTHER" id="PTHR43464:SF19">
    <property type="entry name" value="UBIQUINONE BIOSYNTHESIS O-METHYLTRANSFERASE, MITOCHONDRIAL"/>
    <property type="match status" value="1"/>
</dbReference>
<accession>A0A5M8FVJ9</accession>
<dbReference type="Pfam" id="PF08242">
    <property type="entry name" value="Methyltransf_12"/>
    <property type="match status" value="1"/>
</dbReference>
<dbReference type="EMBL" id="VWXX01000001">
    <property type="protein sequence ID" value="KAA6187861.1"/>
    <property type="molecule type" value="Genomic_DNA"/>
</dbReference>
<dbReference type="OrthoDB" id="9801609at2"/>
<reference evidence="5 6" key="1">
    <citation type="submission" date="2019-09" db="EMBL/GenBank/DDBJ databases">
        <title>Whole-genome sequence of the purple sulfur bacterium Thiohalocapsa marina DSM 19078.</title>
        <authorList>
            <person name="Kyndt J.A."/>
            <person name="Meyer T.E."/>
        </authorList>
    </citation>
    <scope>NUCLEOTIDE SEQUENCE [LARGE SCALE GENOMIC DNA]</scope>
    <source>
        <strain evidence="5 6">DSM 19078</strain>
    </source>
</reference>
<dbReference type="SUPFAM" id="SSF53335">
    <property type="entry name" value="S-adenosyl-L-methionine-dependent methyltransferases"/>
    <property type="match status" value="1"/>
</dbReference>
<organism evidence="5 6">
    <name type="scientific">Thiohalocapsa marina</name>
    <dbReference type="NCBI Taxonomy" id="424902"/>
    <lineage>
        <taxon>Bacteria</taxon>
        <taxon>Pseudomonadati</taxon>
        <taxon>Pseudomonadota</taxon>
        <taxon>Gammaproteobacteria</taxon>
        <taxon>Chromatiales</taxon>
        <taxon>Chromatiaceae</taxon>
        <taxon>Thiohalocapsa</taxon>
    </lineage>
</organism>
<dbReference type="RefSeq" id="WP_150089521.1">
    <property type="nucleotide sequence ID" value="NZ_VWXX01000001.1"/>
</dbReference>
<name>A0A5M8FVJ9_9GAMM</name>
<dbReference type="PANTHER" id="PTHR43464">
    <property type="entry name" value="METHYLTRANSFERASE"/>
    <property type="match status" value="1"/>
</dbReference>
<dbReference type="GO" id="GO:0008168">
    <property type="term" value="F:methyltransferase activity"/>
    <property type="evidence" value="ECO:0007669"/>
    <property type="project" value="UniProtKB-KW"/>
</dbReference>
<dbReference type="Proteomes" id="UP000322981">
    <property type="component" value="Unassembled WGS sequence"/>
</dbReference>
<dbReference type="AlphaFoldDB" id="A0A5M8FVJ9"/>
<dbReference type="InterPro" id="IPR029063">
    <property type="entry name" value="SAM-dependent_MTases_sf"/>
</dbReference>
<gene>
    <name evidence="5" type="ORF">F2Q65_01080</name>
</gene>
<keyword evidence="1 5" id="KW-0489">Methyltransferase</keyword>
<protein>
    <submittedName>
        <fullName evidence="5">Class I SAM-dependent methyltransferase</fullName>
    </submittedName>
</protein>
<evidence type="ECO:0000259" key="4">
    <source>
        <dbReference type="Pfam" id="PF08242"/>
    </source>
</evidence>
<keyword evidence="3" id="KW-0949">S-adenosyl-L-methionine</keyword>
<evidence type="ECO:0000256" key="3">
    <source>
        <dbReference type="ARBA" id="ARBA00022691"/>
    </source>
</evidence>
<comment type="caution">
    <text evidence="5">The sequence shown here is derived from an EMBL/GenBank/DDBJ whole genome shotgun (WGS) entry which is preliminary data.</text>
</comment>
<evidence type="ECO:0000313" key="5">
    <source>
        <dbReference type="EMBL" id="KAA6187861.1"/>
    </source>
</evidence>
<dbReference type="Gene3D" id="3.40.50.150">
    <property type="entry name" value="Vaccinia Virus protein VP39"/>
    <property type="match status" value="1"/>
</dbReference>
<dbReference type="CDD" id="cd02440">
    <property type="entry name" value="AdoMet_MTases"/>
    <property type="match status" value="1"/>
</dbReference>
<dbReference type="InterPro" id="IPR013217">
    <property type="entry name" value="Methyltransf_12"/>
</dbReference>
<evidence type="ECO:0000313" key="6">
    <source>
        <dbReference type="Proteomes" id="UP000322981"/>
    </source>
</evidence>
<feature type="domain" description="Methyltransferase type 12" evidence="4">
    <location>
        <begin position="48"/>
        <end position="140"/>
    </location>
</feature>
<dbReference type="GO" id="GO:0032259">
    <property type="term" value="P:methylation"/>
    <property type="evidence" value="ECO:0007669"/>
    <property type="project" value="UniProtKB-KW"/>
</dbReference>
<proteinExistence type="predicted"/>
<evidence type="ECO:0000256" key="1">
    <source>
        <dbReference type="ARBA" id="ARBA00022603"/>
    </source>
</evidence>
<keyword evidence="6" id="KW-1185">Reference proteome</keyword>